<evidence type="ECO:0000313" key="3">
    <source>
        <dbReference type="Proteomes" id="UP000471633"/>
    </source>
</evidence>
<name>A0A922IJF5_SCHHA</name>
<proteinExistence type="predicted"/>
<dbReference type="EMBL" id="AMPZ03000007">
    <property type="protein sequence ID" value="KAH9580208.1"/>
    <property type="molecule type" value="Genomic_DNA"/>
</dbReference>
<reference evidence="2" key="3">
    <citation type="submission" date="2021-06" db="EMBL/GenBank/DDBJ databases">
        <title>Chromosome-level genome assembly for S. haematobium.</title>
        <authorList>
            <person name="Stroehlein A.J."/>
        </authorList>
    </citation>
    <scope>NUCLEOTIDE SEQUENCE</scope>
</reference>
<evidence type="ECO:0000256" key="1">
    <source>
        <dbReference type="SAM" id="Phobius"/>
    </source>
</evidence>
<evidence type="ECO:0000313" key="2">
    <source>
        <dbReference type="EMBL" id="KAH9580208.1"/>
    </source>
</evidence>
<accession>A0A922IJF5</accession>
<keyword evidence="1" id="KW-0472">Membrane</keyword>
<dbReference type="KEGG" id="shx:MS3_00008921"/>
<sequence length="124" mass="13944">MATVANQPDCEVDKTSLVVLFSPIFFLDRSTTIPISLANPLPIHVLNLCVKLARDELKTNLSVTKLFQVPSLFLHDCTRTLILHQLVSSHIILYIILLPTIILILTKTIITLKLLINVIYFLPV</sequence>
<feature type="transmembrane region" description="Helical" evidence="1">
    <location>
        <begin position="91"/>
        <end position="122"/>
    </location>
</feature>
<keyword evidence="3" id="KW-1185">Reference proteome</keyword>
<protein>
    <submittedName>
        <fullName evidence="2">Uncharacterized protein</fullName>
    </submittedName>
</protein>
<reference evidence="2" key="4">
    <citation type="journal article" date="2022" name="PLoS Pathog.">
        <title>Chromosome-level genome of Schistosoma haematobium underpins genome-wide explorations of molecular variation.</title>
        <authorList>
            <person name="Stroehlein A.J."/>
            <person name="Korhonen P.K."/>
            <person name="Lee V.V."/>
            <person name="Ralph S.A."/>
            <person name="Mentink-Kane M."/>
            <person name="You H."/>
            <person name="McManus D.P."/>
            <person name="Tchuente L.T."/>
            <person name="Stothard J.R."/>
            <person name="Kaur P."/>
            <person name="Dudchenko O."/>
            <person name="Aiden E.L."/>
            <person name="Yang B."/>
            <person name="Yang H."/>
            <person name="Emery A.M."/>
            <person name="Webster B.L."/>
            <person name="Brindley P.J."/>
            <person name="Rollinson D."/>
            <person name="Chang B.C.H."/>
            <person name="Gasser R.B."/>
            <person name="Young N.D."/>
        </authorList>
    </citation>
    <scope>NUCLEOTIDE SEQUENCE</scope>
</reference>
<dbReference type="CTD" id="75577893"/>
<reference evidence="2" key="1">
    <citation type="journal article" date="2012" name="Nat. Genet.">
        <title>Whole-genome sequence of Schistosoma haematobium.</title>
        <authorList>
            <person name="Young N.D."/>
            <person name="Jex A.R."/>
            <person name="Li B."/>
            <person name="Liu S."/>
            <person name="Yang L."/>
            <person name="Xiong Z."/>
            <person name="Li Y."/>
            <person name="Cantacessi C."/>
            <person name="Hall R.S."/>
            <person name="Xu X."/>
            <person name="Chen F."/>
            <person name="Wu X."/>
            <person name="Zerlotini A."/>
            <person name="Oliveira G."/>
            <person name="Hofmann A."/>
            <person name="Zhang G."/>
            <person name="Fang X."/>
            <person name="Kang Y."/>
            <person name="Campbell B.E."/>
            <person name="Loukas A."/>
            <person name="Ranganathan S."/>
            <person name="Rollinson D."/>
            <person name="Rinaldi G."/>
            <person name="Brindley P.J."/>
            <person name="Yang H."/>
            <person name="Wang J."/>
            <person name="Wang J."/>
            <person name="Gasser R.B."/>
        </authorList>
    </citation>
    <scope>NUCLEOTIDE SEQUENCE</scope>
</reference>
<dbReference type="RefSeq" id="XP_051064638.1">
    <property type="nucleotide sequence ID" value="XM_051217264.1"/>
</dbReference>
<comment type="caution">
    <text evidence="2">The sequence shown here is derived from an EMBL/GenBank/DDBJ whole genome shotgun (WGS) entry which is preliminary data.</text>
</comment>
<dbReference type="GeneID" id="75577893"/>
<dbReference type="Proteomes" id="UP000471633">
    <property type="component" value="Unassembled WGS sequence"/>
</dbReference>
<dbReference type="AlphaFoldDB" id="A0A922IJF5"/>
<reference evidence="2" key="2">
    <citation type="journal article" date="2019" name="Gigascience">
        <title>High-quality Schistosoma haematobium genome achieved by single-molecule and long-range sequencing.</title>
        <authorList>
            <person name="Stroehlein A.J."/>
            <person name="Korhonen P.K."/>
            <person name="Chong T.M."/>
            <person name="Lim Y.L."/>
            <person name="Chan K.G."/>
            <person name="Webster B."/>
            <person name="Rollinson D."/>
            <person name="Brindley P.J."/>
            <person name="Gasser R.B."/>
            <person name="Young N.D."/>
        </authorList>
    </citation>
    <scope>NUCLEOTIDE SEQUENCE</scope>
</reference>
<gene>
    <name evidence="2" type="ORF">MS3_00008921</name>
</gene>
<keyword evidence="1" id="KW-1133">Transmembrane helix</keyword>
<organism evidence="2 3">
    <name type="scientific">Schistosoma haematobium</name>
    <name type="common">Blood fluke</name>
    <dbReference type="NCBI Taxonomy" id="6185"/>
    <lineage>
        <taxon>Eukaryota</taxon>
        <taxon>Metazoa</taxon>
        <taxon>Spiralia</taxon>
        <taxon>Lophotrochozoa</taxon>
        <taxon>Platyhelminthes</taxon>
        <taxon>Trematoda</taxon>
        <taxon>Digenea</taxon>
        <taxon>Strigeidida</taxon>
        <taxon>Schistosomatoidea</taxon>
        <taxon>Schistosomatidae</taxon>
        <taxon>Schistosoma</taxon>
    </lineage>
</organism>
<keyword evidence="1" id="KW-0812">Transmembrane</keyword>